<evidence type="ECO:0000313" key="5">
    <source>
        <dbReference type="Proteomes" id="UP001274896"/>
    </source>
</evidence>
<keyword evidence="5" id="KW-1185">Reference proteome</keyword>
<accession>A0AAE0R3K5</accession>
<feature type="domain" description="Chemokine interleukin-8-like" evidence="3">
    <location>
        <begin position="68"/>
        <end position="124"/>
    </location>
</feature>
<dbReference type="GO" id="GO:0008009">
    <property type="term" value="F:chemokine activity"/>
    <property type="evidence" value="ECO:0007669"/>
    <property type="project" value="InterPro"/>
</dbReference>
<dbReference type="GO" id="GO:0006955">
    <property type="term" value="P:immune response"/>
    <property type="evidence" value="ECO:0007669"/>
    <property type="project" value="InterPro"/>
</dbReference>
<comment type="caution">
    <text evidence="4">The sequence shown here is derived from an EMBL/GenBank/DDBJ whole genome shotgun (WGS) entry which is preliminary data.</text>
</comment>
<keyword evidence="2" id="KW-1133">Transmembrane helix</keyword>
<organism evidence="4 5">
    <name type="scientific">Hemibagrus guttatus</name>
    <dbReference type="NCBI Taxonomy" id="175788"/>
    <lineage>
        <taxon>Eukaryota</taxon>
        <taxon>Metazoa</taxon>
        <taxon>Chordata</taxon>
        <taxon>Craniata</taxon>
        <taxon>Vertebrata</taxon>
        <taxon>Euteleostomi</taxon>
        <taxon>Actinopterygii</taxon>
        <taxon>Neopterygii</taxon>
        <taxon>Teleostei</taxon>
        <taxon>Ostariophysi</taxon>
        <taxon>Siluriformes</taxon>
        <taxon>Bagridae</taxon>
        <taxon>Hemibagrus</taxon>
    </lineage>
</organism>
<evidence type="ECO:0000259" key="3">
    <source>
        <dbReference type="Pfam" id="PF00048"/>
    </source>
</evidence>
<reference evidence="4" key="1">
    <citation type="submission" date="2023-06" db="EMBL/GenBank/DDBJ databases">
        <title>Male Hemibagrus guttatus genome.</title>
        <authorList>
            <person name="Bian C."/>
        </authorList>
    </citation>
    <scope>NUCLEOTIDE SEQUENCE</scope>
    <source>
        <strain evidence="4">Male_cb2023</strain>
        <tissue evidence="4">Muscle</tissue>
    </source>
</reference>
<feature type="transmembrane region" description="Helical" evidence="2">
    <location>
        <begin position="47"/>
        <end position="66"/>
    </location>
</feature>
<gene>
    <name evidence="4" type="ORF">QTP70_034327</name>
</gene>
<dbReference type="Gene3D" id="2.40.50.40">
    <property type="match status" value="1"/>
</dbReference>
<evidence type="ECO:0000256" key="2">
    <source>
        <dbReference type="SAM" id="Phobius"/>
    </source>
</evidence>
<dbReference type="AlphaFoldDB" id="A0AAE0R3K5"/>
<evidence type="ECO:0000256" key="1">
    <source>
        <dbReference type="ARBA" id="ARBA00022514"/>
    </source>
</evidence>
<keyword evidence="1" id="KW-0202">Cytokine</keyword>
<keyword evidence="2" id="KW-0472">Membrane</keyword>
<dbReference type="Proteomes" id="UP001274896">
    <property type="component" value="Unassembled WGS sequence"/>
</dbReference>
<proteinExistence type="predicted"/>
<sequence length="136" mass="15712">MHTLCVRAMCLNKLEDESRRYLTGKLLYLQRESEGPHMFILTMEPRAAAVLLLLMCAIIITTEGFIPNCCIKTANKIKSSLLRRANRYEMQSEAGPCEIKAVILYVGPRKYCLHPKMKKTVKSVLKYRLDQNYKNK</sequence>
<protein>
    <recommendedName>
        <fullName evidence="3">Chemokine interleukin-8-like domain-containing protein</fullName>
    </recommendedName>
</protein>
<dbReference type="SUPFAM" id="SSF54117">
    <property type="entry name" value="Interleukin 8-like chemokines"/>
    <property type="match status" value="1"/>
</dbReference>
<name>A0AAE0R3K5_9TELE</name>
<evidence type="ECO:0000313" key="4">
    <source>
        <dbReference type="EMBL" id="KAK3540572.1"/>
    </source>
</evidence>
<dbReference type="InterPro" id="IPR036048">
    <property type="entry name" value="Interleukin_8-like_sf"/>
</dbReference>
<dbReference type="GO" id="GO:0005615">
    <property type="term" value="C:extracellular space"/>
    <property type="evidence" value="ECO:0007669"/>
    <property type="project" value="UniProtKB-KW"/>
</dbReference>
<keyword evidence="2" id="KW-0812">Transmembrane</keyword>
<dbReference type="Pfam" id="PF00048">
    <property type="entry name" value="IL8"/>
    <property type="match status" value="1"/>
</dbReference>
<dbReference type="InterPro" id="IPR001811">
    <property type="entry name" value="Chemokine_IL8-like_dom"/>
</dbReference>
<dbReference type="EMBL" id="JAUCMX010000007">
    <property type="protein sequence ID" value="KAK3540572.1"/>
    <property type="molecule type" value="Genomic_DNA"/>
</dbReference>